<comment type="similarity">
    <text evidence="1">Belongs to the FGGY kinase family.</text>
</comment>
<sequence>MPDQHAAEATYLGIDVGTSATKAVVLASDGTVVARSRVPHPAARGAGAGRADPSAWRTSITTAVVALAPYTATVRGVGMDTHCPTALLLDDDGEPLAAGVTWDHPGLIEPTAQLIAALDPEHRRLVGNHLMPATAMGAAHRLLQLIEPEAISAAMTFGLAGTWLGQWLTGERAIDPTQASYTGLMASTDGSCRWLTEVLHELGIPPHHLPPVRPSLSVLGPLRATAAATLGLPSGIPVMVGSGDTPAASYALGTEPGGRPLLIMGTTHVVSNSLAAPDFRAKALQRVDVHAGRWLINGVINGGDALAEGAELLGYGRGDIAVEALVGTAFQARPAEVTDAPVFIPHTRPERGPLWFAEPRTALLGDIPDPASAVAARGVVEGVLFADRIIVESCIGDQQRTLYASGAFGFEPELPQLLADALDRDILVVDESHLPAIGAAAMCVEVLEGNVVAPPRARLVTPRPEWRDTVANRWQRYRHVWSSVTGTPPPSTLDESVQPPPSASALPYRTKTRRVLT</sequence>
<keyword evidence="2" id="KW-0808">Transferase</keyword>
<keyword evidence="8" id="KW-1185">Reference proteome</keyword>
<dbReference type="Proteomes" id="UP000315759">
    <property type="component" value="Unassembled WGS sequence"/>
</dbReference>
<dbReference type="InterPro" id="IPR018485">
    <property type="entry name" value="FGGY_C"/>
</dbReference>
<dbReference type="InterPro" id="IPR043129">
    <property type="entry name" value="ATPase_NBD"/>
</dbReference>
<reference evidence="7 8" key="1">
    <citation type="submission" date="2018-10" db="EMBL/GenBank/DDBJ databases">
        <title>Draft genome of Mycobacterium hodleri strain B.</title>
        <authorList>
            <person name="Amande T.J."/>
            <person name="Mcgenity T.J."/>
        </authorList>
    </citation>
    <scope>NUCLEOTIDE SEQUENCE [LARGE SCALE GENOMIC DNA]</scope>
    <source>
        <strain evidence="7 8">B</strain>
    </source>
</reference>
<evidence type="ECO:0000256" key="3">
    <source>
        <dbReference type="ARBA" id="ARBA00022777"/>
    </source>
</evidence>
<dbReference type="GO" id="GO:0016301">
    <property type="term" value="F:kinase activity"/>
    <property type="evidence" value="ECO:0007669"/>
    <property type="project" value="UniProtKB-KW"/>
</dbReference>
<name>A0A544VYK6_9MYCO</name>
<dbReference type="GO" id="GO:0005975">
    <property type="term" value="P:carbohydrate metabolic process"/>
    <property type="evidence" value="ECO:0007669"/>
    <property type="project" value="InterPro"/>
</dbReference>
<evidence type="ECO:0000313" key="7">
    <source>
        <dbReference type="EMBL" id="TQR85063.1"/>
    </source>
</evidence>
<protein>
    <submittedName>
        <fullName evidence="7">Xylulose kinase</fullName>
    </submittedName>
</protein>
<dbReference type="Gene3D" id="3.30.420.40">
    <property type="match status" value="2"/>
</dbReference>
<evidence type="ECO:0000259" key="5">
    <source>
        <dbReference type="Pfam" id="PF00370"/>
    </source>
</evidence>
<dbReference type="InterPro" id="IPR000577">
    <property type="entry name" value="Carb_kinase_FGGY"/>
</dbReference>
<dbReference type="SUPFAM" id="SSF53067">
    <property type="entry name" value="Actin-like ATPase domain"/>
    <property type="match status" value="2"/>
</dbReference>
<evidence type="ECO:0000256" key="4">
    <source>
        <dbReference type="SAM" id="MobiDB-lite"/>
    </source>
</evidence>
<dbReference type="InterPro" id="IPR050406">
    <property type="entry name" value="FGGY_Carb_Kinase"/>
</dbReference>
<dbReference type="Pfam" id="PF02782">
    <property type="entry name" value="FGGY_C"/>
    <property type="match status" value="1"/>
</dbReference>
<proteinExistence type="inferred from homology"/>
<accession>A0A544VYK6</accession>
<feature type="domain" description="Carbohydrate kinase FGGY N-terminal" evidence="5">
    <location>
        <begin position="11"/>
        <end position="248"/>
    </location>
</feature>
<dbReference type="AlphaFoldDB" id="A0A544VYK6"/>
<keyword evidence="3 7" id="KW-0418">Kinase</keyword>
<organism evidence="7 8">
    <name type="scientific">Mycolicibacterium hodleri</name>
    <dbReference type="NCBI Taxonomy" id="49897"/>
    <lineage>
        <taxon>Bacteria</taxon>
        <taxon>Bacillati</taxon>
        <taxon>Actinomycetota</taxon>
        <taxon>Actinomycetes</taxon>
        <taxon>Mycobacteriales</taxon>
        <taxon>Mycobacteriaceae</taxon>
        <taxon>Mycolicibacterium</taxon>
    </lineage>
</organism>
<dbReference type="Pfam" id="PF00370">
    <property type="entry name" value="FGGY_N"/>
    <property type="match status" value="1"/>
</dbReference>
<feature type="region of interest" description="Disordered" evidence="4">
    <location>
        <begin position="485"/>
        <end position="517"/>
    </location>
</feature>
<dbReference type="RefSeq" id="WP_142553566.1">
    <property type="nucleotide sequence ID" value="NZ_VIFX01000024.1"/>
</dbReference>
<dbReference type="InterPro" id="IPR018484">
    <property type="entry name" value="FGGY_N"/>
</dbReference>
<comment type="caution">
    <text evidence="7">The sequence shown here is derived from an EMBL/GenBank/DDBJ whole genome shotgun (WGS) entry which is preliminary data.</text>
</comment>
<dbReference type="PIRSF" id="PIRSF000538">
    <property type="entry name" value="GlpK"/>
    <property type="match status" value="1"/>
</dbReference>
<feature type="domain" description="Carbohydrate kinase FGGY C-terminal" evidence="6">
    <location>
        <begin position="268"/>
        <end position="443"/>
    </location>
</feature>
<dbReference type="PANTHER" id="PTHR43095">
    <property type="entry name" value="SUGAR KINASE"/>
    <property type="match status" value="1"/>
</dbReference>
<evidence type="ECO:0000259" key="6">
    <source>
        <dbReference type="Pfam" id="PF02782"/>
    </source>
</evidence>
<evidence type="ECO:0000256" key="2">
    <source>
        <dbReference type="ARBA" id="ARBA00022679"/>
    </source>
</evidence>
<evidence type="ECO:0000313" key="8">
    <source>
        <dbReference type="Proteomes" id="UP000315759"/>
    </source>
</evidence>
<evidence type="ECO:0000256" key="1">
    <source>
        <dbReference type="ARBA" id="ARBA00009156"/>
    </source>
</evidence>
<gene>
    <name evidence="7" type="ORF">D8S82_18890</name>
</gene>
<dbReference type="EMBL" id="VIFX01000024">
    <property type="protein sequence ID" value="TQR85063.1"/>
    <property type="molecule type" value="Genomic_DNA"/>
</dbReference>